<evidence type="ECO:0000256" key="7">
    <source>
        <dbReference type="SAM" id="SignalP"/>
    </source>
</evidence>
<comment type="similarity">
    <text evidence="1 6">Belongs to the glycosyl hydrolase 1 family.</text>
</comment>
<proteinExistence type="inferred from homology"/>
<dbReference type="AlphaFoldDB" id="A0AAN7VHI3"/>
<dbReference type="InterPro" id="IPR017853">
    <property type="entry name" value="GH"/>
</dbReference>
<evidence type="ECO:0000256" key="3">
    <source>
        <dbReference type="ARBA" id="ARBA00022801"/>
    </source>
</evidence>
<evidence type="ECO:0000313" key="9">
    <source>
        <dbReference type="Proteomes" id="UP001329430"/>
    </source>
</evidence>
<keyword evidence="4" id="KW-0325">Glycoprotein</keyword>
<dbReference type="PANTHER" id="PTHR10353:SF36">
    <property type="entry name" value="LP05116P"/>
    <property type="match status" value="1"/>
</dbReference>
<dbReference type="PRINTS" id="PR00131">
    <property type="entry name" value="GLHYDRLASE1"/>
</dbReference>
<sequence length="466" mass="53798">MLLTKLWVVLLVLLFQKCDCKSRTNITLPSDLLIGTASSAYQIEGAWNVDGKGESIWDRMTHNMSFAIKDGSNGDVACDSYHKIKEDVDIIHRLGVQFYRFSVSWTRILPTGFPNRVNKAGIRYYNKLINSLLKRGITPIATIYHWDLPQSLQDLGGWANPFIQEWFENYAKVLFENFGDRIKVWVTINEPKQICSFSYSKGVHAPVIVSEGIGVYLCYHNLLKAHARVYHLYNTTYRPLQKGKIGINIETTWFEPATDSAADKSAAERMWQFECGISAHPIFSEKGDYPKLVKYIVAKRSKEEGFPRSRLPRFKPEEISFIKGTADFFGINHYATLKVRPMKLLKGVSELNDIGAHVVGGRNESWSYYFQRYFKSVPWGFTKLLKNIKYRYQNPDVYIFESGVPDEGALNDQHRIKYFKENLAAVVSSIRDDRVNVRAFTVWSLMDNFEWQFGYTYVTSFKPTFD</sequence>
<dbReference type="Proteomes" id="UP001329430">
    <property type="component" value="Chromosome 2"/>
</dbReference>
<feature type="signal peptide" evidence="7">
    <location>
        <begin position="1"/>
        <end position="20"/>
    </location>
</feature>
<evidence type="ECO:0000313" key="8">
    <source>
        <dbReference type="EMBL" id="KAK5648910.1"/>
    </source>
</evidence>
<feature type="chain" id="PRO_5042854751" description="Myrosinase 1-like" evidence="7">
    <location>
        <begin position="21"/>
        <end position="466"/>
    </location>
</feature>
<protein>
    <recommendedName>
        <fullName evidence="10">Myrosinase 1-like</fullName>
    </recommendedName>
</protein>
<keyword evidence="3" id="KW-0378">Hydrolase</keyword>
<dbReference type="FunFam" id="3.20.20.80:FF:000013">
    <property type="entry name" value="lactase-phlorizin hydrolase"/>
    <property type="match status" value="1"/>
</dbReference>
<evidence type="ECO:0008006" key="10">
    <source>
        <dbReference type="Google" id="ProtNLM"/>
    </source>
</evidence>
<reference evidence="8 9" key="1">
    <citation type="journal article" date="2024" name="Insects">
        <title>An Improved Chromosome-Level Genome Assembly of the Firefly Pyrocoelia pectoralis.</title>
        <authorList>
            <person name="Fu X."/>
            <person name="Meyer-Rochow V.B."/>
            <person name="Ballantyne L."/>
            <person name="Zhu X."/>
        </authorList>
    </citation>
    <scope>NUCLEOTIDE SEQUENCE [LARGE SCALE GENOMIC DNA]</scope>
    <source>
        <strain evidence="8">XCY_ONT2</strain>
    </source>
</reference>
<dbReference type="EMBL" id="JAVRBK010000002">
    <property type="protein sequence ID" value="KAK5648910.1"/>
    <property type="molecule type" value="Genomic_DNA"/>
</dbReference>
<evidence type="ECO:0000256" key="6">
    <source>
        <dbReference type="RuleBase" id="RU003690"/>
    </source>
</evidence>
<evidence type="ECO:0000256" key="2">
    <source>
        <dbReference type="ARBA" id="ARBA00011738"/>
    </source>
</evidence>
<evidence type="ECO:0000256" key="5">
    <source>
        <dbReference type="ARBA" id="ARBA00023295"/>
    </source>
</evidence>
<dbReference type="Gene3D" id="3.20.20.80">
    <property type="entry name" value="Glycosidases"/>
    <property type="match status" value="1"/>
</dbReference>
<gene>
    <name evidence="8" type="ORF">RI129_003802</name>
</gene>
<dbReference type="GO" id="GO:0005975">
    <property type="term" value="P:carbohydrate metabolic process"/>
    <property type="evidence" value="ECO:0007669"/>
    <property type="project" value="InterPro"/>
</dbReference>
<dbReference type="Pfam" id="PF00232">
    <property type="entry name" value="Glyco_hydro_1"/>
    <property type="match status" value="1"/>
</dbReference>
<comment type="subunit">
    <text evidence="2">Homodimer.</text>
</comment>
<dbReference type="PANTHER" id="PTHR10353">
    <property type="entry name" value="GLYCOSYL HYDROLASE"/>
    <property type="match status" value="1"/>
</dbReference>
<organism evidence="8 9">
    <name type="scientific">Pyrocoelia pectoralis</name>
    <dbReference type="NCBI Taxonomy" id="417401"/>
    <lineage>
        <taxon>Eukaryota</taxon>
        <taxon>Metazoa</taxon>
        <taxon>Ecdysozoa</taxon>
        <taxon>Arthropoda</taxon>
        <taxon>Hexapoda</taxon>
        <taxon>Insecta</taxon>
        <taxon>Pterygota</taxon>
        <taxon>Neoptera</taxon>
        <taxon>Endopterygota</taxon>
        <taxon>Coleoptera</taxon>
        <taxon>Polyphaga</taxon>
        <taxon>Elateriformia</taxon>
        <taxon>Elateroidea</taxon>
        <taxon>Lampyridae</taxon>
        <taxon>Lampyrinae</taxon>
        <taxon>Pyrocoelia</taxon>
    </lineage>
</organism>
<dbReference type="InterPro" id="IPR001360">
    <property type="entry name" value="Glyco_hydro_1"/>
</dbReference>
<name>A0AAN7VHI3_9COLE</name>
<keyword evidence="5" id="KW-0326">Glycosidase</keyword>
<evidence type="ECO:0000256" key="4">
    <source>
        <dbReference type="ARBA" id="ARBA00023180"/>
    </source>
</evidence>
<dbReference type="GO" id="GO:0008422">
    <property type="term" value="F:beta-glucosidase activity"/>
    <property type="evidence" value="ECO:0007669"/>
    <property type="project" value="TreeGrafter"/>
</dbReference>
<evidence type="ECO:0000256" key="1">
    <source>
        <dbReference type="ARBA" id="ARBA00010838"/>
    </source>
</evidence>
<keyword evidence="9" id="KW-1185">Reference proteome</keyword>
<accession>A0AAN7VHI3</accession>
<comment type="caution">
    <text evidence="8">The sequence shown here is derived from an EMBL/GenBank/DDBJ whole genome shotgun (WGS) entry which is preliminary data.</text>
</comment>
<keyword evidence="7" id="KW-0732">Signal</keyword>
<dbReference type="SUPFAM" id="SSF51445">
    <property type="entry name" value="(Trans)glycosidases"/>
    <property type="match status" value="1"/>
</dbReference>